<reference evidence="3" key="1">
    <citation type="journal article" date="2021" name="Genome Biol. Evol.">
        <title>The assembled and annotated genome of the fairy-ring fungus Marasmius oreades.</title>
        <authorList>
            <person name="Hiltunen M."/>
            <person name="Ament-Velasquez S.L."/>
            <person name="Johannesson H."/>
        </authorList>
    </citation>
    <scope>NUCLEOTIDE SEQUENCE</scope>
    <source>
        <strain evidence="3">03SP1</strain>
    </source>
</reference>
<evidence type="ECO:0000313" key="4">
    <source>
        <dbReference type="Proteomes" id="UP001049176"/>
    </source>
</evidence>
<dbReference type="AlphaFoldDB" id="A0A9P7UN96"/>
<feature type="region of interest" description="Disordered" evidence="1">
    <location>
        <begin position="378"/>
        <end position="397"/>
    </location>
</feature>
<accession>A0A9P7UN96</accession>
<proteinExistence type="predicted"/>
<protein>
    <submittedName>
        <fullName evidence="3">Uncharacterized protein</fullName>
    </submittedName>
</protein>
<keyword evidence="2" id="KW-1133">Transmembrane helix</keyword>
<organism evidence="3 4">
    <name type="scientific">Marasmius oreades</name>
    <name type="common">fairy-ring Marasmius</name>
    <dbReference type="NCBI Taxonomy" id="181124"/>
    <lineage>
        <taxon>Eukaryota</taxon>
        <taxon>Fungi</taxon>
        <taxon>Dikarya</taxon>
        <taxon>Basidiomycota</taxon>
        <taxon>Agaricomycotina</taxon>
        <taxon>Agaricomycetes</taxon>
        <taxon>Agaricomycetidae</taxon>
        <taxon>Agaricales</taxon>
        <taxon>Marasmiineae</taxon>
        <taxon>Marasmiaceae</taxon>
        <taxon>Marasmius</taxon>
    </lineage>
</organism>
<dbReference type="GeneID" id="66072348"/>
<name>A0A9P7UN96_9AGAR</name>
<dbReference type="Proteomes" id="UP001049176">
    <property type="component" value="Chromosome 11"/>
</dbReference>
<feature type="compositionally biased region" description="Low complexity" evidence="1">
    <location>
        <begin position="380"/>
        <end position="395"/>
    </location>
</feature>
<gene>
    <name evidence="3" type="ORF">E1B28_003272</name>
</gene>
<evidence type="ECO:0000256" key="2">
    <source>
        <dbReference type="SAM" id="Phobius"/>
    </source>
</evidence>
<comment type="caution">
    <text evidence="3">The sequence shown here is derived from an EMBL/GenBank/DDBJ whole genome shotgun (WGS) entry which is preliminary data.</text>
</comment>
<dbReference type="EMBL" id="CM032191">
    <property type="protein sequence ID" value="KAG7085729.1"/>
    <property type="molecule type" value="Genomic_DNA"/>
</dbReference>
<dbReference type="OrthoDB" id="2527908at2759"/>
<dbReference type="RefSeq" id="XP_043002200.1">
    <property type="nucleotide sequence ID" value="XM_043160244.1"/>
</dbReference>
<keyword evidence="2" id="KW-0812">Transmembrane</keyword>
<feature type="transmembrane region" description="Helical" evidence="2">
    <location>
        <begin position="47"/>
        <end position="69"/>
    </location>
</feature>
<keyword evidence="2" id="KW-0472">Membrane</keyword>
<feature type="transmembrane region" description="Helical" evidence="2">
    <location>
        <begin position="315"/>
        <end position="339"/>
    </location>
</feature>
<feature type="compositionally biased region" description="Basic and acidic residues" evidence="1">
    <location>
        <begin position="504"/>
        <end position="516"/>
    </location>
</feature>
<feature type="region of interest" description="Disordered" evidence="1">
    <location>
        <begin position="411"/>
        <end position="529"/>
    </location>
</feature>
<dbReference type="KEGG" id="more:E1B28_003272"/>
<evidence type="ECO:0000313" key="3">
    <source>
        <dbReference type="EMBL" id="KAG7085729.1"/>
    </source>
</evidence>
<sequence>MLDSVLLISVLLRCARRPALLPFFTYSPSPYHIFCFFSSFILRRMNYLFSNVGVACSFFLLFCTLATPVHAAQQPKTMVFQWKFAEDPSTELPTCRDLGIIVKPFNAASGNATGVPPYYMLGYATNGITRSTLVGNSLDNLKWTVDYPVGTELALSLVDSEGTSGGIPPKTYTVSLGQTTNCVVDDPKKDFTVKANRTTTINTCEPWRLTITGGTKPYNVTFLQLNSPNVTNVTMGASDDAYVYINRGIPNQRMIAAVNDFTGRFAFGAPSVMPQGSSNPDCIGLNSESGSAAEFDKEEAEEADARAAARRKRTAIIAGTVVPISLVIIAGIAMWYFLWYKPRSKRPREIDLLDSNVKPYTETGSGQVLSINAFLNDAASSPGSSPKHPPGLGHPTMESIVCHSAYGELEHPFDPYSQSDNTSSTSQRATSGASRHSEGRPGFANFPVRRPTVKAAEAGIDAHPPDIAVTETASGSHPTRVPGPSVTRTTSVGQTNAGEPELIIQHRDGGPGRVRELPPPYADRGTAEP</sequence>
<feature type="compositionally biased region" description="Polar residues" evidence="1">
    <location>
        <begin position="416"/>
        <end position="434"/>
    </location>
</feature>
<feature type="compositionally biased region" description="Polar residues" evidence="1">
    <location>
        <begin position="486"/>
        <end position="497"/>
    </location>
</feature>
<keyword evidence="4" id="KW-1185">Reference proteome</keyword>
<evidence type="ECO:0000256" key="1">
    <source>
        <dbReference type="SAM" id="MobiDB-lite"/>
    </source>
</evidence>